<dbReference type="Pfam" id="PF10263">
    <property type="entry name" value="SprT-like"/>
    <property type="match status" value="1"/>
</dbReference>
<sequence>MHDLRRHLLELGAAYAMATALLGEHGLHEWRVVYDRAKTRAGVCRPAVREIGLSAPLTRLHDEAEVRETVLHEIAHALVGPRHGHDAVWKAVARRIGCTGERCLSPEAPRVDAPWVGTCPEGHTVQRHRRPERLYLCGRCQGNVADRLLDWRHRGREVPMHPNYLAELGQMSAARPLGTIPVGTRVRLRSPGRYDGRVGRVVKRGRTRFHVQVADGVLTVPFAMVEPA</sequence>
<dbReference type="GO" id="GO:0006950">
    <property type="term" value="P:response to stress"/>
    <property type="evidence" value="ECO:0007669"/>
    <property type="project" value="UniProtKB-ARBA"/>
</dbReference>
<evidence type="ECO:0000259" key="1">
    <source>
        <dbReference type="SMART" id="SM00731"/>
    </source>
</evidence>
<dbReference type="InterPro" id="IPR006640">
    <property type="entry name" value="SprT-like_domain"/>
</dbReference>
<dbReference type="SMART" id="SM00731">
    <property type="entry name" value="SprT"/>
    <property type="match status" value="1"/>
</dbReference>
<reference evidence="2" key="1">
    <citation type="submission" date="2020-02" db="EMBL/GenBank/DDBJ databases">
        <authorList>
            <person name="Meier V. D."/>
        </authorList>
    </citation>
    <scope>NUCLEOTIDE SEQUENCE</scope>
    <source>
        <strain evidence="2">AVDCRST_MAG29</strain>
    </source>
</reference>
<organism evidence="2">
    <name type="scientific">uncultured Nocardioidaceae bacterium</name>
    <dbReference type="NCBI Taxonomy" id="253824"/>
    <lineage>
        <taxon>Bacteria</taxon>
        <taxon>Bacillati</taxon>
        <taxon>Actinomycetota</taxon>
        <taxon>Actinomycetes</taxon>
        <taxon>Propionibacteriales</taxon>
        <taxon>Nocardioidaceae</taxon>
        <taxon>environmental samples</taxon>
    </lineage>
</organism>
<protein>
    <recommendedName>
        <fullName evidence="1">SprT-like domain-containing protein</fullName>
    </recommendedName>
</protein>
<gene>
    <name evidence="2" type="ORF">AVDCRST_MAG29-290</name>
</gene>
<dbReference type="EMBL" id="CADCUG010000029">
    <property type="protein sequence ID" value="CAA9320667.1"/>
    <property type="molecule type" value="Genomic_DNA"/>
</dbReference>
<feature type="domain" description="SprT-like" evidence="1">
    <location>
        <begin position="2"/>
        <end position="147"/>
    </location>
</feature>
<dbReference type="AlphaFoldDB" id="A0A6J4L2W5"/>
<proteinExistence type="predicted"/>
<name>A0A6J4L2W5_9ACTN</name>
<accession>A0A6J4L2W5</accession>
<evidence type="ECO:0000313" key="2">
    <source>
        <dbReference type="EMBL" id="CAA9320667.1"/>
    </source>
</evidence>